<keyword evidence="2" id="KW-1185">Reference proteome</keyword>
<proteinExistence type="predicted"/>
<name>A0A0R2LK35_9LACO</name>
<dbReference type="SUPFAM" id="SSF143631">
    <property type="entry name" value="ApbE-like"/>
    <property type="match status" value="1"/>
</dbReference>
<sequence length="265" mass="29827">MMQIKKYLFPSTTINQMNMNFKIEIATTNPDSSIMEQLNSASDGIAEMLAEVDRDFSLFKYDSLVSRFQRGDNEPLRTSNDFKLIYDSAILAEQMTAGLYMPYFAGKYDPSDLVKGWAIERAFEEYLEPLLKNQNIDGIWLSGGGQIKVATKSGSDFRWSIDIRDSEKENEIVTTYYLKNGVISLQENIIDGSLHKNQSGVKQAIIVGTNLVETAIWALVATSNKAEKFLPFVERYNLSGILIDKVNEPLNFSKGLVVSSKEKLS</sequence>
<evidence type="ECO:0000313" key="1">
    <source>
        <dbReference type="EMBL" id="KRN99383.1"/>
    </source>
</evidence>
<dbReference type="EMBL" id="JQCF01000009">
    <property type="protein sequence ID" value="KRN99383.1"/>
    <property type="molecule type" value="Genomic_DNA"/>
</dbReference>
<dbReference type="OrthoDB" id="9778595at2"/>
<dbReference type="Proteomes" id="UP000051006">
    <property type="component" value="Unassembled WGS sequence"/>
</dbReference>
<dbReference type="InterPro" id="IPR003374">
    <property type="entry name" value="ApbE-like_sf"/>
</dbReference>
<protein>
    <recommendedName>
        <fullName evidence="3">FAD:protein FMN transferase</fullName>
    </recommendedName>
</protein>
<reference evidence="1 2" key="1">
    <citation type="journal article" date="2015" name="Genome Announc.">
        <title>Expanding the biotechnology potential of lactobacilli through comparative genomics of 213 strains and associated genera.</title>
        <authorList>
            <person name="Sun Z."/>
            <person name="Harris H.M."/>
            <person name="McCann A."/>
            <person name="Guo C."/>
            <person name="Argimon S."/>
            <person name="Zhang W."/>
            <person name="Yang X."/>
            <person name="Jeffery I.B."/>
            <person name="Cooney J.C."/>
            <person name="Kagawa T.F."/>
            <person name="Liu W."/>
            <person name="Song Y."/>
            <person name="Salvetti E."/>
            <person name="Wrobel A."/>
            <person name="Rasinkangas P."/>
            <person name="Parkhill J."/>
            <person name="Rea M.C."/>
            <person name="O'Sullivan O."/>
            <person name="Ritari J."/>
            <person name="Douillard F.P."/>
            <person name="Paul Ross R."/>
            <person name="Yang R."/>
            <person name="Briner A.E."/>
            <person name="Felis G.E."/>
            <person name="de Vos W.M."/>
            <person name="Barrangou R."/>
            <person name="Klaenhammer T.R."/>
            <person name="Caufield P.W."/>
            <person name="Cui Y."/>
            <person name="Zhang H."/>
            <person name="O'Toole P.W."/>
        </authorList>
    </citation>
    <scope>NUCLEOTIDE SEQUENCE [LARGE SCALE GENOMIC DNA]</scope>
    <source>
        <strain evidence="1 2">DSM 24716</strain>
    </source>
</reference>
<comment type="caution">
    <text evidence="1">The sequence shown here is derived from an EMBL/GenBank/DDBJ whole genome shotgun (WGS) entry which is preliminary data.</text>
</comment>
<organism evidence="1 2">
    <name type="scientific">Companilactobacillus kimchiensis</name>
    <dbReference type="NCBI Taxonomy" id="993692"/>
    <lineage>
        <taxon>Bacteria</taxon>
        <taxon>Bacillati</taxon>
        <taxon>Bacillota</taxon>
        <taxon>Bacilli</taxon>
        <taxon>Lactobacillales</taxon>
        <taxon>Lactobacillaceae</taxon>
        <taxon>Companilactobacillus</taxon>
    </lineage>
</organism>
<gene>
    <name evidence="1" type="ORF">IV57_GL002506</name>
</gene>
<accession>A0A0R2LK35</accession>
<dbReference type="PATRIC" id="fig|993692.3.peg.2555"/>
<dbReference type="AlphaFoldDB" id="A0A0R2LK35"/>
<evidence type="ECO:0000313" key="2">
    <source>
        <dbReference type="Proteomes" id="UP000051006"/>
    </source>
</evidence>
<dbReference type="Gene3D" id="3.10.520.10">
    <property type="entry name" value="ApbE-like domains"/>
    <property type="match status" value="2"/>
</dbReference>
<dbReference type="STRING" id="993692.IV57_GL002506"/>
<dbReference type="RefSeq" id="WP_157051917.1">
    <property type="nucleotide sequence ID" value="NZ_JQCF01000009.1"/>
</dbReference>
<evidence type="ECO:0008006" key="3">
    <source>
        <dbReference type="Google" id="ProtNLM"/>
    </source>
</evidence>